<dbReference type="RefSeq" id="WP_013325081.1">
    <property type="nucleotide sequence ID" value="NC_014501.1"/>
</dbReference>
<evidence type="ECO:0000313" key="2">
    <source>
        <dbReference type="Proteomes" id="UP000008206"/>
    </source>
</evidence>
<reference evidence="2" key="1">
    <citation type="journal article" date="2011" name="MBio">
        <title>Novel metabolic attributes of the genus Cyanothece, comprising a group of unicellular nitrogen-fixing Cyanobacteria.</title>
        <authorList>
            <person name="Bandyopadhyay A."/>
            <person name="Elvitigala T."/>
            <person name="Welsh E."/>
            <person name="Stockel J."/>
            <person name="Liberton M."/>
            <person name="Min H."/>
            <person name="Sherman L.A."/>
            <person name="Pakrasi H.B."/>
        </authorList>
    </citation>
    <scope>NUCLEOTIDE SEQUENCE [LARGE SCALE GENOMIC DNA]</scope>
    <source>
        <strain evidence="2">PCC 7822</strain>
    </source>
</reference>
<evidence type="ECO:0000313" key="1">
    <source>
        <dbReference type="EMBL" id="ADN17043.1"/>
    </source>
</evidence>
<organism evidence="1 2">
    <name type="scientific">Gloeothece verrucosa (strain PCC 7822)</name>
    <name type="common">Cyanothece sp. (strain PCC 7822)</name>
    <dbReference type="NCBI Taxonomy" id="497965"/>
    <lineage>
        <taxon>Bacteria</taxon>
        <taxon>Bacillati</taxon>
        <taxon>Cyanobacteriota</taxon>
        <taxon>Cyanophyceae</taxon>
        <taxon>Oscillatoriophycideae</taxon>
        <taxon>Chroococcales</taxon>
        <taxon>Aphanothecaceae</taxon>
        <taxon>Gloeothece</taxon>
        <taxon>Gloeothece verrucosa</taxon>
    </lineage>
</organism>
<sequence>MTETPKERLKLHTTLNAITPEQLDGIIFTLKPPPGIIPPFPASQGQRVTALLNWAESPGGCKLEPVEQILNDIISRTRSTVEYPGELKKNLDLT</sequence>
<dbReference type="Proteomes" id="UP000008206">
    <property type="component" value="Chromosome"/>
</dbReference>
<protein>
    <submittedName>
        <fullName evidence="1">Uncharacterized protein</fullName>
    </submittedName>
</protein>
<name>E0UKG2_GLOV7</name>
<dbReference type="HOGENOM" id="CLU_185095_0_0_3"/>
<proteinExistence type="predicted"/>
<dbReference type="eggNOG" id="COG1075">
    <property type="taxonomic scope" value="Bacteria"/>
</dbReference>
<gene>
    <name evidence="1" type="ordered locus">Cyan7822_5160</name>
</gene>
<dbReference type="AlphaFoldDB" id="E0UKG2"/>
<dbReference type="EMBL" id="CP002198">
    <property type="protein sequence ID" value="ADN17043.1"/>
    <property type="molecule type" value="Genomic_DNA"/>
</dbReference>
<dbReference type="KEGG" id="cyj:Cyan7822_5160"/>
<accession>E0UKG2</accession>
<keyword evidence="2" id="KW-1185">Reference proteome</keyword>